<evidence type="ECO:0008006" key="3">
    <source>
        <dbReference type="Google" id="ProtNLM"/>
    </source>
</evidence>
<gene>
    <name evidence="1" type="ORF">UW60_C0005G0032</name>
</gene>
<protein>
    <recommendedName>
        <fullName evidence="3">Zinc-ribbon domain-containing protein</fullName>
    </recommendedName>
</protein>
<evidence type="ECO:0000313" key="1">
    <source>
        <dbReference type="EMBL" id="KKT67518.1"/>
    </source>
</evidence>
<comment type="caution">
    <text evidence="1">The sequence shown here is derived from an EMBL/GenBank/DDBJ whole genome shotgun (WGS) entry which is preliminary data.</text>
</comment>
<name>A0A0G1J820_9BACT</name>
<dbReference type="AlphaFoldDB" id="A0A0G1J820"/>
<dbReference type="EMBL" id="LCIY01000005">
    <property type="protein sequence ID" value="KKT67518.1"/>
    <property type="molecule type" value="Genomic_DNA"/>
</dbReference>
<organism evidence="1 2">
    <name type="scientific">Candidatus Woesebacteria bacterium GW2011_GWA2_44_33</name>
    <dbReference type="NCBI Taxonomy" id="1618564"/>
    <lineage>
        <taxon>Bacteria</taxon>
        <taxon>Candidatus Woeseibacteriota</taxon>
    </lineage>
</organism>
<accession>A0A0G1J820</accession>
<dbReference type="Proteomes" id="UP000034826">
    <property type="component" value="Unassembled WGS sequence"/>
</dbReference>
<reference evidence="1 2" key="1">
    <citation type="journal article" date="2015" name="Nature">
        <title>rRNA introns, odd ribosomes, and small enigmatic genomes across a large radiation of phyla.</title>
        <authorList>
            <person name="Brown C.T."/>
            <person name="Hug L.A."/>
            <person name="Thomas B.C."/>
            <person name="Sharon I."/>
            <person name="Castelle C.J."/>
            <person name="Singh A."/>
            <person name="Wilkins M.J."/>
            <person name="Williams K.H."/>
            <person name="Banfield J.F."/>
        </authorList>
    </citation>
    <scope>NUCLEOTIDE SEQUENCE [LARGE SCALE GENOMIC DNA]</scope>
</reference>
<sequence>MIILNTVCPCEKCQREIDPNTPHCPQCGEKQNHSCEEHFNIFKAFRGGGVYNMIYGATILTWEDIAQLAGEQSEFK</sequence>
<evidence type="ECO:0000313" key="2">
    <source>
        <dbReference type="Proteomes" id="UP000034826"/>
    </source>
</evidence>
<proteinExistence type="predicted"/>